<reference evidence="2 3" key="1">
    <citation type="submission" date="2022-12" db="EMBL/GenBank/DDBJ databases">
        <title>Chromosome-level genome of Tegillarca granosa.</title>
        <authorList>
            <person name="Kim J."/>
        </authorList>
    </citation>
    <scope>NUCLEOTIDE SEQUENCE [LARGE SCALE GENOMIC DNA]</scope>
    <source>
        <strain evidence="2">Teg-2019</strain>
        <tissue evidence="2">Adductor muscle</tissue>
    </source>
</reference>
<dbReference type="InterPro" id="IPR002557">
    <property type="entry name" value="Chitin-bd_dom"/>
</dbReference>
<dbReference type="PROSITE" id="PS50940">
    <property type="entry name" value="CHIT_BIND_II"/>
    <property type="match status" value="1"/>
</dbReference>
<evidence type="ECO:0000259" key="1">
    <source>
        <dbReference type="PROSITE" id="PS50940"/>
    </source>
</evidence>
<feature type="domain" description="Chitin-binding type-2" evidence="1">
    <location>
        <begin position="92"/>
        <end position="153"/>
    </location>
</feature>
<dbReference type="SMART" id="SM00494">
    <property type="entry name" value="ChtBD2"/>
    <property type="match status" value="3"/>
</dbReference>
<accession>A0ABQ9FF95</accession>
<dbReference type="Proteomes" id="UP001217089">
    <property type="component" value="Unassembled WGS sequence"/>
</dbReference>
<name>A0ABQ9FF95_TEGGR</name>
<comment type="caution">
    <text evidence="2">The sequence shown here is derived from an EMBL/GenBank/DDBJ whole genome shotgun (WGS) entry which is preliminary data.</text>
</comment>
<protein>
    <recommendedName>
        <fullName evidence="1">Chitin-binding type-2 domain-containing protein</fullName>
    </recommendedName>
</protein>
<organism evidence="2 3">
    <name type="scientific">Tegillarca granosa</name>
    <name type="common">Malaysian cockle</name>
    <name type="synonym">Anadara granosa</name>
    <dbReference type="NCBI Taxonomy" id="220873"/>
    <lineage>
        <taxon>Eukaryota</taxon>
        <taxon>Metazoa</taxon>
        <taxon>Spiralia</taxon>
        <taxon>Lophotrochozoa</taxon>
        <taxon>Mollusca</taxon>
        <taxon>Bivalvia</taxon>
        <taxon>Autobranchia</taxon>
        <taxon>Pteriomorphia</taxon>
        <taxon>Arcoida</taxon>
        <taxon>Arcoidea</taxon>
        <taxon>Arcidae</taxon>
        <taxon>Tegillarca</taxon>
    </lineage>
</organism>
<evidence type="ECO:0000313" key="2">
    <source>
        <dbReference type="EMBL" id="KAJ8316012.1"/>
    </source>
</evidence>
<dbReference type="EMBL" id="JARBDR010000328">
    <property type="protein sequence ID" value="KAJ8316012.1"/>
    <property type="molecule type" value="Genomic_DNA"/>
</dbReference>
<proteinExistence type="predicted"/>
<sequence>MLSFVGEYENNLCKDLSCEPCEEKFTSCVGKPNGPNKIPGSDISSEFVICEQNRTIIRDRCSGSRVFDPSLQMCVPLQEGILYNVYIISVINTMCSAYPNKVQPHPYNCAQFIDCSRSRPGVDVGLFTKECEYPNLFSSRTFECEYKQNTCNEGDIDCKPCRERLPSCIGLPDGSNPIEEHKWRDRYVTCHKNRTIEIHQCNNGVYNPYQKTCVQMMYNTTVCYILMARWLIH</sequence>
<gene>
    <name evidence="2" type="ORF">KUTeg_006026</name>
</gene>
<evidence type="ECO:0000313" key="3">
    <source>
        <dbReference type="Proteomes" id="UP001217089"/>
    </source>
</evidence>
<keyword evidence="3" id="KW-1185">Reference proteome</keyword>